<dbReference type="AlphaFoldDB" id="A0A1R0KF66"/>
<sequence length="387" mass="42820">MTDIEQFRIDIPQSDLDDLADRLARTRWPSALPGAEWSRGVPVPYLKDLAEYWRDGYDWRAFEKQLNEFPQYTTEIDGQRVHFLHVRSPEPDAIPLIMTHSWPNSIAEFLNVLGPLTDPRAHGLDPSRAFHVVAPSLPGFGFSTFPEPADERPWDIARVARTLAELMSRLGYERYGAHGNDAGALVTPCLAVHAPEHVIGSHITSGLGIPMGDPADFEGLDDEEQASLRELAARFAGGSGYAPYLTNRPQTLSFGFLDSPVAQLAYLVERFKEFDGWPDGGAPAEPIDRDLLLTNATLYWLTATGGTALWPYYEGAAAMPIDQTVVPTGVSHGGPPVLRKIASRKNDIVRWADHESPSHMVAMAVPDDVVTELREFFGNLTRPVEAR</sequence>
<keyword evidence="3 5" id="KW-0378">Hydrolase</keyword>
<comment type="caution">
    <text evidence="5">The sequence shown here is derived from an EMBL/GenBank/DDBJ whole genome shotgun (WGS) entry which is preliminary data.</text>
</comment>
<dbReference type="STRING" id="76021.BS329_37910"/>
<proteinExistence type="inferred from homology"/>
<dbReference type="PIRSF" id="PIRSF001112">
    <property type="entry name" value="Epoxide_hydrolase"/>
    <property type="match status" value="1"/>
</dbReference>
<evidence type="ECO:0000313" key="5">
    <source>
        <dbReference type="EMBL" id="OLZ43828.1"/>
    </source>
</evidence>
<evidence type="ECO:0000256" key="1">
    <source>
        <dbReference type="ARBA" id="ARBA00010088"/>
    </source>
</evidence>
<accession>A0A1R0KF66</accession>
<dbReference type="PANTHER" id="PTHR21661">
    <property type="entry name" value="EPOXIDE HYDROLASE 1-RELATED"/>
    <property type="match status" value="1"/>
</dbReference>
<dbReference type="InterPro" id="IPR016292">
    <property type="entry name" value="Epoxide_hydrolase"/>
</dbReference>
<name>A0A1R0KF66_9PSEU</name>
<dbReference type="RefSeq" id="WP_076167950.1">
    <property type="nucleotide sequence ID" value="NZ_JBEZVB010000039.1"/>
</dbReference>
<keyword evidence="2" id="KW-0058">Aromatic hydrocarbons catabolism</keyword>
<dbReference type="Gene3D" id="3.40.50.1820">
    <property type="entry name" value="alpha/beta hydrolase"/>
    <property type="match status" value="1"/>
</dbReference>
<dbReference type="InterPro" id="IPR000639">
    <property type="entry name" value="Epox_hydrolase-like"/>
</dbReference>
<comment type="similarity">
    <text evidence="1">Belongs to the peptidase S33 family.</text>
</comment>
<dbReference type="GO" id="GO:0004301">
    <property type="term" value="F:epoxide hydrolase activity"/>
    <property type="evidence" value="ECO:0007669"/>
    <property type="project" value="TreeGrafter"/>
</dbReference>
<keyword evidence="6" id="KW-1185">Reference proteome</keyword>
<dbReference type="EMBL" id="MQUQ01000029">
    <property type="protein sequence ID" value="OLZ43828.1"/>
    <property type="molecule type" value="Genomic_DNA"/>
</dbReference>
<evidence type="ECO:0000313" key="6">
    <source>
        <dbReference type="Proteomes" id="UP000187486"/>
    </source>
</evidence>
<dbReference type="PRINTS" id="PR00412">
    <property type="entry name" value="EPOXHYDRLASE"/>
</dbReference>
<dbReference type="Proteomes" id="UP000187486">
    <property type="component" value="Unassembled WGS sequence"/>
</dbReference>
<dbReference type="GO" id="GO:0097176">
    <property type="term" value="P:epoxide metabolic process"/>
    <property type="evidence" value="ECO:0007669"/>
    <property type="project" value="TreeGrafter"/>
</dbReference>
<protein>
    <submittedName>
        <fullName evidence="5">Epoxide hydrolase</fullName>
    </submittedName>
</protein>
<dbReference type="OrthoDB" id="27092at2"/>
<organism evidence="5 6">
    <name type="scientific">Amycolatopsis coloradensis</name>
    <dbReference type="NCBI Taxonomy" id="76021"/>
    <lineage>
        <taxon>Bacteria</taxon>
        <taxon>Bacillati</taxon>
        <taxon>Actinomycetota</taxon>
        <taxon>Actinomycetes</taxon>
        <taxon>Pseudonocardiales</taxon>
        <taxon>Pseudonocardiaceae</taxon>
        <taxon>Amycolatopsis</taxon>
    </lineage>
</organism>
<dbReference type="PANTHER" id="PTHR21661:SF35">
    <property type="entry name" value="EPOXIDE HYDROLASE"/>
    <property type="match status" value="1"/>
</dbReference>
<dbReference type="InterPro" id="IPR029058">
    <property type="entry name" value="AB_hydrolase_fold"/>
</dbReference>
<evidence type="ECO:0000256" key="3">
    <source>
        <dbReference type="ARBA" id="ARBA00022801"/>
    </source>
</evidence>
<feature type="domain" description="Epoxide hydrolase N-terminal" evidence="4">
    <location>
        <begin position="4"/>
        <end position="109"/>
    </location>
</feature>
<reference evidence="5 6" key="1">
    <citation type="submission" date="2016-01" db="EMBL/GenBank/DDBJ databases">
        <title>Amycolatopsis coloradensis genome sequencing and assembly.</title>
        <authorList>
            <person name="Mayilraj S."/>
        </authorList>
    </citation>
    <scope>NUCLEOTIDE SEQUENCE [LARGE SCALE GENOMIC DNA]</scope>
    <source>
        <strain evidence="5 6">DSM 44225</strain>
    </source>
</reference>
<evidence type="ECO:0000259" key="4">
    <source>
        <dbReference type="Pfam" id="PF06441"/>
    </source>
</evidence>
<dbReference type="SUPFAM" id="SSF53474">
    <property type="entry name" value="alpha/beta-Hydrolases"/>
    <property type="match status" value="1"/>
</dbReference>
<dbReference type="InterPro" id="IPR010497">
    <property type="entry name" value="Epoxide_hydro_N"/>
</dbReference>
<evidence type="ECO:0000256" key="2">
    <source>
        <dbReference type="ARBA" id="ARBA00022797"/>
    </source>
</evidence>
<dbReference type="Pfam" id="PF06441">
    <property type="entry name" value="EHN"/>
    <property type="match status" value="1"/>
</dbReference>
<gene>
    <name evidence="5" type="ORF">BS329_37910</name>
</gene>